<protein>
    <submittedName>
        <fullName evidence="2">Uncharacterized protein</fullName>
    </submittedName>
</protein>
<keyword evidence="3" id="KW-1185">Reference proteome</keyword>
<evidence type="ECO:0000313" key="2">
    <source>
        <dbReference type="EMBL" id="KAL3503843.1"/>
    </source>
</evidence>
<accession>A0ABD2YA05</accession>
<evidence type="ECO:0000313" key="3">
    <source>
        <dbReference type="Proteomes" id="UP001630127"/>
    </source>
</evidence>
<gene>
    <name evidence="2" type="ORF">ACH5RR_033684</name>
</gene>
<name>A0ABD2YA05_9GENT</name>
<feature type="region of interest" description="Disordered" evidence="1">
    <location>
        <begin position="38"/>
        <end position="73"/>
    </location>
</feature>
<feature type="compositionally biased region" description="Polar residues" evidence="1">
    <location>
        <begin position="46"/>
        <end position="62"/>
    </location>
</feature>
<dbReference type="EMBL" id="JBJUIK010000014">
    <property type="protein sequence ID" value="KAL3503843.1"/>
    <property type="molecule type" value="Genomic_DNA"/>
</dbReference>
<comment type="caution">
    <text evidence="2">The sequence shown here is derived from an EMBL/GenBank/DDBJ whole genome shotgun (WGS) entry which is preliminary data.</text>
</comment>
<dbReference type="AlphaFoldDB" id="A0ABD2YA05"/>
<evidence type="ECO:0000256" key="1">
    <source>
        <dbReference type="SAM" id="MobiDB-lite"/>
    </source>
</evidence>
<reference evidence="2 3" key="1">
    <citation type="submission" date="2024-11" db="EMBL/GenBank/DDBJ databases">
        <title>A near-complete genome assembly of Cinchona calisaya.</title>
        <authorList>
            <person name="Lian D.C."/>
            <person name="Zhao X.W."/>
            <person name="Wei L."/>
        </authorList>
    </citation>
    <scope>NUCLEOTIDE SEQUENCE [LARGE SCALE GENOMIC DNA]</scope>
    <source>
        <tissue evidence="2">Nenye</tissue>
    </source>
</reference>
<organism evidence="2 3">
    <name type="scientific">Cinchona calisaya</name>
    <dbReference type="NCBI Taxonomy" id="153742"/>
    <lineage>
        <taxon>Eukaryota</taxon>
        <taxon>Viridiplantae</taxon>
        <taxon>Streptophyta</taxon>
        <taxon>Embryophyta</taxon>
        <taxon>Tracheophyta</taxon>
        <taxon>Spermatophyta</taxon>
        <taxon>Magnoliopsida</taxon>
        <taxon>eudicotyledons</taxon>
        <taxon>Gunneridae</taxon>
        <taxon>Pentapetalae</taxon>
        <taxon>asterids</taxon>
        <taxon>lamiids</taxon>
        <taxon>Gentianales</taxon>
        <taxon>Rubiaceae</taxon>
        <taxon>Cinchonoideae</taxon>
        <taxon>Cinchoneae</taxon>
        <taxon>Cinchona</taxon>
    </lineage>
</organism>
<proteinExistence type="predicted"/>
<dbReference type="Proteomes" id="UP001630127">
    <property type="component" value="Unassembled WGS sequence"/>
</dbReference>
<sequence length="94" mass="10497">MEIRLWNTYIKEDIVLLCGKDRATGDGAETFNDGVETMAEEEENEVNSTDTSRPASSTANEPKSQDKKRARKDALAVQSNMLLTLFGCSLRARR</sequence>